<organism evidence="3">
    <name type="scientific">Trepomonas sp. PC1</name>
    <dbReference type="NCBI Taxonomy" id="1076344"/>
    <lineage>
        <taxon>Eukaryota</taxon>
        <taxon>Metamonada</taxon>
        <taxon>Diplomonadida</taxon>
        <taxon>Hexamitidae</taxon>
        <taxon>Hexamitinae</taxon>
        <taxon>Trepomonas</taxon>
    </lineage>
</organism>
<feature type="compositionally biased region" description="Basic and acidic residues" evidence="2">
    <location>
        <begin position="235"/>
        <end position="250"/>
    </location>
</feature>
<sequence>PTLNEIKARHSSMNNFILRAQQQLPTLRDKLTPEKIQKVDLPKILQVVNQLDDHIKKSVTECDDLQQILKQLEESVLSVGESQCMKETAQSALEEFNALHRDGVIILQQLGSLDDMLASIMFVINKANTKPTLREPQSEELVQKVQIQPKPKLLQKEPQNLKQASKQEPEAESMPAQTELQPSVIKAAKPSILSKKSPSNPRVSSNAVQKKEVVKKAEQKADQPQKAVQNPIFEAKNEPDRREVKPEKHKVPANTPANPETHEETQRQMSSKLNEQQSLLNSLTQSRVQQQDLILMTQQLNEAKQQLLEEAEVNKLYQNQINDIIKETQQLQSEFSAQITQKDKQIQNLQSENLNLKNQLIQVSNQIEVNLTEVENQQKTMQDENAKLKSELEWKNNEIEVKNKENAELKEQIKEFEVEFMKIQLELEFQAKNPKAVSFQGSPKTDHNESVNIEQFKPQNPVKVENEEPGQYSFKQPQQYNQSENLVKRAEITMNYQNTLNEDVWKPQQSNQLKNIQQKLEQHQMKPFQQSHSELEDPADAVVCRNQKPIIIQNQKNGETEQLKQENQQMLQTIQQLRSALATKNQW</sequence>
<feature type="non-terminal residue" evidence="3">
    <location>
        <position position="1"/>
    </location>
</feature>
<evidence type="ECO:0000256" key="2">
    <source>
        <dbReference type="SAM" id="MobiDB-lite"/>
    </source>
</evidence>
<feature type="coiled-coil region" evidence="1">
    <location>
        <begin position="300"/>
        <end position="426"/>
    </location>
</feature>
<feature type="compositionally biased region" description="Polar residues" evidence="2">
    <location>
        <begin position="194"/>
        <end position="206"/>
    </location>
</feature>
<reference evidence="3" key="1">
    <citation type="submission" date="2015-07" db="EMBL/GenBank/DDBJ databases">
        <title>Adaptation to a free-living lifestyle via gene acquisitions in the diplomonad Trepomonas sp. PC1.</title>
        <authorList>
            <person name="Xu F."/>
            <person name="Jerlstrom-Hultqvist J."/>
            <person name="Kolisko M."/>
            <person name="Simpson A.G.B."/>
            <person name="Roger A.J."/>
            <person name="Svard S.G."/>
            <person name="Andersson J.O."/>
        </authorList>
    </citation>
    <scope>NUCLEOTIDE SEQUENCE</scope>
    <source>
        <strain evidence="3">PC1</strain>
    </source>
</reference>
<accession>A0A146K8K9</accession>
<protein>
    <submittedName>
        <fullName evidence="3">Uncharacterized protein</fullName>
    </submittedName>
</protein>
<feature type="compositionally biased region" description="Polar residues" evidence="2">
    <location>
        <begin position="157"/>
        <end position="166"/>
    </location>
</feature>
<feature type="compositionally biased region" description="Basic and acidic residues" evidence="2">
    <location>
        <begin position="209"/>
        <end position="223"/>
    </location>
</feature>
<name>A0A146K8K9_9EUKA</name>
<feature type="compositionally biased region" description="Polar residues" evidence="2">
    <location>
        <begin position="267"/>
        <end position="277"/>
    </location>
</feature>
<feature type="non-terminal residue" evidence="3">
    <location>
        <position position="587"/>
    </location>
</feature>
<proteinExistence type="predicted"/>
<keyword evidence="1" id="KW-0175">Coiled coil</keyword>
<evidence type="ECO:0000313" key="3">
    <source>
        <dbReference type="EMBL" id="JAP91906.1"/>
    </source>
</evidence>
<evidence type="ECO:0000256" key="1">
    <source>
        <dbReference type="SAM" id="Coils"/>
    </source>
</evidence>
<gene>
    <name evidence="3" type="ORF">TPC1_16325</name>
</gene>
<feature type="region of interest" description="Disordered" evidence="2">
    <location>
        <begin position="146"/>
        <end position="277"/>
    </location>
</feature>
<dbReference type="AlphaFoldDB" id="A0A146K8K9"/>
<dbReference type="EMBL" id="GDID01004700">
    <property type="protein sequence ID" value="JAP91906.1"/>
    <property type="molecule type" value="Transcribed_RNA"/>
</dbReference>